<dbReference type="Proteomes" id="UP000248259">
    <property type="component" value="Unassembled WGS sequence"/>
</dbReference>
<dbReference type="AlphaFoldDB" id="A0A323UWF6"/>
<sequence>MMEPDFTIIPSCHLALIESLKRSELTPTLEASLKTAVQSRASLTQPLTGVLSDGVCPQPEQQLVPKLPHPQPRAAQRELDGNETQSRLREFLLLSTQISVLEAGRRLNMEARELYLRTN</sequence>
<evidence type="ECO:0000313" key="3">
    <source>
        <dbReference type="Proteomes" id="UP000248259"/>
    </source>
</evidence>
<evidence type="ECO:0000313" key="2">
    <source>
        <dbReference type="EMBL" id="PZA16561.1"/>
    </source>
</evidence>
<feature type="region of interest" description="Disordered" evidence="1">
    <location>
        <begin position="52"/>
        <end position="83"/>
    </location>
</feature>
<organism evidence="2 3">
    <name type="scientific">Parazoarcus communis SWub3 = DSM 12120</name>
    <dbReference type="NCBI Taxonomy" id="1121029"/>
    <lineage>
        <taxon>Bacteria</taxon>
        <taxon>Pseudomonadati</taxon>
        <taxon>Pseudomonadota</taxon>
        <taxon>Betaproteobacteria</taxon>
        <taxon>Rhodocyclales</taxon>
        <taxon>Zoogloeaceae</taxon>
        <taxon>Parazoarcus</taxon>
    </lineage>
</organism>
<proteinExistence type="predicted"/>
<evidence type="ECO:0000256" key="1">
    <source>
        <dbReference type="SAM" id="MobiDB-lite"/>
    </source>
</evidence>
<reference evidence="2 3" key="1">
    <citation type="submission" date="2018-06" db="EMBL/GenBank/DDBJ databases">
        <title>Azoarcus communis strain SWub3 genome.</title>
        <authorList>
            <person name="Zorraquino Salvo V."/>
            <person name="Toubiana D."/>
            <person name="Blumwald E."/>
        </authorList>
    </citation>
    <scope>NUCLEOTIDE SEQUENCE [LARGE SCALE GENOMIC DNA]</scope>
    <source>
        <strain evidence="2 3">SWub3</strain>
    </source>
</reference>
<comment type="caution">
    <text evidence="2">The sequence shown here is derived from an EMBL/GenBank/DDBJ whole genome shotgun (WGS) entry which is preliminary data.</text>
</comment>
<dbReference type="EMBL" id="QKOE01000006">
    <property type="protein sequence ID" value="PZA16561.1"/>
    <property type="molecule type" value="Genomic_DNA"/>
</dbReference>
<keyword evidence="3" id="KW-1185">Reference proteome</keyword>
<accession>A0A323UWF6</accession>
<gene>
    <name evidence="2" type="ORF">DNK49_10565</name>
</gene>
<protein>
    <submittedName>
        <fullName evidence="2">Uncharacterized protein</fullName>
    </submittedName>
</protein>
<name>A0A323UWF6_9RHOO</name>